<evidence type="ECO:0000256" key="1">
    <source>
        <dbReference type="SAM" id="Phobius"/>
    </source>
</evidence>
<evidence type="ECO:0000313" key="2">
    <source>
        <dbReference type="EMBL" id="RJT36065.1"/>
    </source>
</evidence>
<evidence type="ECO:0000313" key="3">
    <source>
        <dbReference type="Proteomes" id="UP000284908"/>
    </source>
</evidence>
<dbReference type="AlphaFoldDB" id="A0A419N330"/>
<dbReference type="InterPro" id="IPR037049">
    <property type="entry name" value="DUF1214_C_sf"/>
</dbReference>
<name>A0A419N330_9GAMM</name>
<dbReference type="EMBL" id="RAHH01000038">
    <property type="protein sequence ID" value="RJT36065.1"/>
    <property type="molecule type" value="Genomic_DNA"/>
</dbReference>
<dbReference type="SUPFAM" id="SSF160935">
    <property type="entry name" value="VPA0735-like"/>
    <property type="match status" value="1"/>
</dbReference>
<feature type="transmembrane region" description="Helical" evidence="1">
    <location>
        <begin position="13"/>
        <end position="32"/>
    </location>
</feature>
<protein>
    <recommendedName>
        <fullName evidence="4">DUF1214 domain-containing protein</fullName>
    </recommendedName>
</protein>
<reference evidence="2 3" key="1">
    <citation type="submission" date="2018-09" db="EMBL/GenBank/DDBJ databases">
        <authorList>
            <person name="Le Fleche-Mateos A."/>
        </authorList>
    </citation>
    <scope>NUCLEOTIDE SEQUENCE [LARGE SCALE GENOMIC DNA]</scope>
    <source>
        <strain evidence="2 3">DSM 27399</strain>
    </source>
</reference>
<sequence length="110" mass="12503">MIALSMFNSKQEIFNLIHFFLLSFTESILLFLRGYDGKIRIASLAYNQDGSIDIWFGPTKPDNVTNKAVIKTILGRNFLVALRLNGTGDSFYDQTWLPDDVVQMNNSAHK</sequence>
<proteinExistence type="predicted"/>
<evidence type="ECO:0008006" key="4">
    <source>
        <dbReference type="Google" id="ProtNLM"/>
    </source>
</evidence>
<dbReference type="Gene3D" id="2.60.120.600">
    <property type="entry name" value="Domain of unknown function DUF1214, C-terminal domain"/>
    <property type="match status" value="1"/>
</dbReference>
<comment type="caution">
    <text evidence="2">The sequence shown here is derived from an EMBL/GenBank/DDBJ whole genome shotgun (WGS) entry which is preliminary data.</text>
</comment>
<keyword evidence="1" id="KW-0812">Transmembrane</keyword>
<gene>
    <name evidence="2" type="ORF">D6C13_22905</name>
</gene>
<organism evidence="2 3">
    <name type="scientific">Rahnella woolbedingensis</name>
    <dbReference type="NCBI Taxonomy" id="1510574"/>
    <lineage>
        <taxon>Bacteria</taxon>
        <taxon>Pseudomonadati</taxon>
        <taxon>Pseudomonadota</taxon>
        <taxon>Gammaproteobacteria</taxon>
        <taxon>Enterobacterales</taxon>
        <taxon>Yersiniaceae</taxon>
        <taxon>Rahnella</taxon>
    </lineage>
</organism>
<accession>A0A419N330</accession>
<dbReference type="Proteomes" id="UP000284908">
    <property type="component" value="Unassembled WGS sequence"/>
</dbReference>
<keyword evidence="1" id="KW-0472">Membrane</keyword>
<keyword evidence="3" id="KW-1185">Reference proteome</keyword>
<keyword evidence="1" id="KW-1133">Transmembrane helix</keyword>